<dbReference type="Pfam" id="PF01408">
    <property type="entry name" value="GFO_IDH_MocA"/>
    <property type="match status" value="1"/>
</dbReference>
<dbReference type="InterPro" id="IPR036291">
    <property type="entry name" value="NAD(P)-bd_dom_sf"/>
</dbReference>
<dbReference type="GO" id="GO:0016491">
    <property type="term" value="F:oxidoreductase activity"/>
    <property type="evidence" value="ECO:0007669"/>
    <property type="project" value="UniProtKB-KW"/>
</dbReference>
<dbReference type="InterPro" id="IPR000683">
    <property type="entry name" value="Gfo/Idh/MocA-like_OxRdtase_N"/>
</dbReference>
<dbReference type="Proteomes" id="UP000481087">
    <property type="component" value="Unassembled WGS sequence"/>
</dbReference>
<evidence type="ECO:0000313" key="4">
    <source>
        <dbReference type="Proteomes" id="UP000481087"/>
    </source>
</evidence>
<reference evidence="3 4" key="1">
    <citation type="submission" date="2019-12" db="EMBL/GenBank/DDBJ databases">
        <title>Paenibacillus sp. nov. sp. isolated from soil.</title>
        <authorList>
            <person name="Kim J."/>
            <person name="Jeong S.E."/>
            <person name="Jung H.S."/>
            <person name="Jeon C.O."/>
        </authorList>
    </citation>
    <scope>NUCLEOTIDE SEQUENCE [LARGE SCALE GENOMIC DNA]</scope>
    <source>
        <strain evidence="3 4">5J-6</strain>
    </source>
</reference>
<dbReference type="AlphaFoldDB" id="A0A6L8V6Q3"/>
<keyword evidence="1" id="KW-0560">Oxidoreductase</keyword>
<evidence type="ECO:0000313" key="3">
    <source>
        <dbReference type="EMBL" id="MZQ86063.1"/>
    </source>
</evidence>
<dbReference type="SUPFAM" id="SSF51735">
    <property type="entry name" value="NAD(P)-binding Rossmann-fold domains"/>
    <property type="match status" value="1"/>
</dbReference>
<keyword evidence="4" id="KW-1185">Reference proteome</keyword>
<protein>
    <recommendedName>
        <fullName evidence="2">Gfo/Idh/MocA-like oxidoreductase N-terminal domain-containing protein</fullName>
    </recommendedName>
</protein>
<evidence type="ECO:0000259" key="2">
    <source>
        <dbReference type="Pfam" id="PF01408"/>
    </source>
</evidence>
<dbReference type="PANTHER" id="PTHR43818">
    <property type="entry name" value="BCDNA.GH03377"/>
    <property type="match status" value="1"/>
</dbReference>
<organism evidence="3 4">
    <name type="scientific">Paenibacillus silvestris</name>
    <dbReference type="NCBI Taxonomy" id="2606219"/>
    <lineage>
        <taxon>Bacteria</taxon>
        <taxon>Bacillati</taxon>
        <taxon>Bacillota</taxon>
        <taxon>Bacilli</taxon>
        <taxon>Bacillales</taxon>
        <taxon>Paenibacillaceae</taxon>
        <taxon>Paenibacillus</taxon>
    </lineage>
</organism>
<accession>A0A6L8V6Q3</accession>
<comment type="caution">
    <text evidence="3">The sequence shown here is derived from an EMBL/GenBank/DDBJ whole genome shotgun (WGS) entry which is preliminary data.</text>
</comment>
<dbReference type="InterPro" id="IPR050463">
    <property type="entry name" value="Gfo/Idh/MocA_oxidrdct_glycsds"/>
</dbReference>
<sequence>MFQAAVIGLGKIGLTFDIPFQGRANSHSMSYLLHPEIELTAAVGRRQEQAEQLVKVAPETTFYLDSELSVMLSQHRLDLISICTPPTVRYELLQTVLEQSSSRLIFLEKPVANSIEEAERMITLCKQHSDRKVVVNLSRRWSEGAVEVREAVSKGMYGRVKKVHLRYSRGIYNTGSHLFDMVRFLAGSIDQVQVVERVATNLDAKEDWTYSFLFTAGGGLITGYAEAFDDRYYNLFDIVLYLENGVIELVKGGDEIRYFATEPHPLQPGMKQLVHERTETGMLSKSSNMQNAVDHLVHILHAGVAPICSLADGIDPLYVAEALNQSYANGGASERVRCR</sequence>
<gene>
    <name evidence="3" type="ORF">GQF01_28595</name>
</gene>
<evidence type="ECO:0000256" key="1">
    <source>
        <dbReference type="ARBA" id="ARBA00023002"/>
    </source>
</evidence>
<dbReference type="EMBL" id="WTUZ01000038">
    <property type="protein sequence ID" value="MZQ86063.1"/>
    <property type="molecule type" value="Genomic_DNA"/>
</dbReference>
<proteinExistence type="predicted"/>
<dbReference type="SUPFAM" id="SSF55347">
    <property type="entry name" value="Glyceraldehyde-3-phosphate dehydrogenase-like, C-terminal domain"/>
    <property type="match status" value="1"/>
</dbReference>
<dbReference type="GO" id="GO:0000166">
    <property type="term" value="F:nucleotide binding"/>
    <property type="evidence" value="ECO:0007669"/>
    <property type="project" value="InterPro"/>
</dbReference>
<name>A0A6L8V6Q3_9BACL</name>
<dbReference type="PANTHER" id="PTHR43818:SF11">
    <property type="entry name" value="BCDNA.GH03377"/>
    <property type="match status" value="1"/>
</dbReference>
<dbReference type="Gene3D" id="3.40.50.720">
    <property type="entry name" value="NAD(P)-binding Rossmann-like Domain"/>
    <property type="match status" value="1"/>
</dbReference>
<dbReference type="RefSeq" id="WP_161410376.1">
    <property type="nucleotide sequence ID" value="NZ_WTUZ01000038.1"/>
</dbReference>
<dbReference type="Gene3D" id="3.30.360.10">
    <property type="entry name" value="Dihydrodipicolinate Reductase, domain 2"/>
    <property type="match status" value="1"/>
</dbReference>
<feature type="domain" description="Gfo/Idh/MocA-like oxidoreductase N-terminal" evidence="2">
    <location>
        <begin position="3"/>
        <end position="135"/>
    </location>
</feature>